<keyword evidence="3" id="KW-0804">Transcription</keyword>
<sequence length="272" mass="31180">MKEASKPSIQVKHHSLCDNSTLNNFYSIDYKLIRINNAVGFVSMKGVINEIHGKGLIYIPCHTSVACSVKPLNNKRAELDVVSFKKEHFLQIIQGLKPFLVYEQFSNVSQMYFQYSDEFDAEFDSLIAVNHLLDAHKSTVMTSLSQSIIYKLMSIYAPHLLTQTLSDKRVVDFVVDKVCQDLSRKWKLADLAGLLNMSNSKLQRKLKEEDVDFSKLLNDVKLKKARDYLTYSDLSITQVANKSGFDNLAYFSNLFKKHYQLTPSQFRRSVKA</sequence>
<dbReference type="GO" id="GO:0043565">
    <property type="term" value="F:sequence-specific DNA binding"/>
    <property type="evidence" value="ECO:0007669"/>
    <property type="project" value="InterPro"/>
</dbReference>
<dbReference type="SMART" id="SM00342">
    <property type="entry name" value="HTH_ARAC"/>
    <property type="match status" value="1"/>
</dbReference>
<reference evidence="5 6" key="1">
    <citation type="submission" date="2018-01" db="EMBL/GenBank/DDBJ databases">
        <title>Whole genome sequencing of Histamine producing bacteria.</title>
        <authorList>
            <person name="Butler K."/>
        </authorList>
    </citation>
    <scope>NUCLEOTIDE SEQUENCE [LARGE SCALE GENOMIC DNA]</scope>
    <source>
        <strain evidence="5 6">DSM 24669</strain>
    </source>
</reference>
<dbReference type="PROSITE" id="PS01124">
    <property type="entry name" value="HTH_ARAC_FAMILY_2"/>
    <property type="match status" value="1"/>
</dbReference>
<feature type="domain" description="HTH araC/xylS-type" evidence="4">
    <location>
        <begin position="172"/>
        <end position="269"/>
    </location>
</feature>
<evidence type="ECO:0000313" key="5">
    <source>
        <dbReference type="EMBL" id="PSW25844.1"/>
    </source>
</evidence>
<dbReference type="Proteomes" id="UP000240481">
    <property type="component" value="Unassembled WGS sequence"/>
</dbReference>
<dbReference type="OrthoDB" id="9783876at2"/>
<dbReference type="InterPro" id="IPR020449">
    <property type="entry name" value="Tscrpt_reg_AraC-type_HTH"/>
</dbReference>
<evidence type="ECO:0000256" key="2">
    <source>
        <dbReference type="ARBA" id="ARBA00023125"/>
    </source>
</evidence>
<gene>
    <name evidence="5" type="ORF">C9I94_04540</name>
</gene>
<dbReference type="AlphaFoldDB" id="A0A2T3PA39"/>
<keyword evidence="6" id="KW-1185">Reference proteome</keyword>
<dbReference type="PANTHER" id="PTHR43280:SF33">
    <property type="entry name" value="HTH-TYPE TRANSCRIPTIONAL REGULATOR APPY-RELATED"/>
    <property type="match status" value="1"/>
</dbReference>
<dbReference type="STRING" id="680026.AB733_09525"/>
<dbReference type="EMBL" id="PYLZ01000002">
    <property type="protein sequence ID" value="PSW25844.1"/>
    <property type="molecule type" value="Genomic_DNA"/>
</dbReference>
<dbReference type="InterPro" id="IPR018060">
    <property type="entry name" value="HTH_AraC"/>
</dbReference>
<keyword evidence="1" id="KW-0805">Transcription regulation</keyword>
<dbReference type="SUPFAM" id="SSF46689">
    <property type="entry name" value="Homeodomain-like"/>
    <property type="match status" value="1"/>
</dbReference>
<proteinExistence type="predicted"/>
<organism evidence="5 6">
    <name type="scientific">Photobacterium swingsii</name>
    <dbReference type="NCBI Taxonomy" id="680026"/>
    <lineage>
        <taxon>Bacteria</taxon>
        <taxon>Pseudomonadati</taxon>
        <taxon>Pseudomonadota</taxon>
        <taxon>Gammaproteobacteria</taxon>
        <taxon>Vibrionales</taxon>
        <taxon>Vibrionaceae</taxon>
        <taxon>Photobacterium</taxon>
    </lineage>
</organism>
<evidence type="ECO:0000313" key="6">
    <source>
        <dbReference type="Proteomes" id="UP000240481"/>
    </source>
</evidence>
<accession>A0A2T3PA39</accession>
<dbReference type="RefSeq" id="WP_084711773.1">
    <property type="nucleotide sequence ID" value="NZ_AP024852.1"/>
</dbReference>
<protein>
    <submittedName>
        <fullName evidence="5">AraC family transcriptional regulator</fullName>
    </submittedName>
</protein>
<dbReference type="Pfam" id="PF12833">
    <property type="entry name" value="HTH_18"/>
    <property type="match status" value="1"/>
</dbReference>
<comment type="caution">
    <text evidence="5">The sequence shown here is derived from an EMBL/GenBank/DDBJ whole genome shotgun (WGS) entry which is preliminary data.</text>
</comment>
<evidence type="ECO:0000259" key="4">
    <source>
        <dbReference type="PROSITE" id="PS01124"/>
    </source>
</evidence>
<dbReference type="PRINTS" id="PR00032">
    <property type="entry name" value="HTHARAC"/>
</dbReference>
<evidence type="ECO:0000256" key="1">
    <source>
        <dbReference type="ARBA" id="ARBA00023015"/>
    </source>
</evidence>
<keyword evidence="2" id="KW-0238">DNA-binding</keyword>
<dbReference type="PANTHER" id="PTHR43280">
    <property type="entry name" value="ARAC-FAMILY TRANSCRIPTIONAL REGULATOR"/>
    <property type="match status" value="1"/>
</dbReference>
<dbReference type="InterPro" id="IPR018062">
    <property type="entry name" value="HTH_AraC-typ_CS"/>
</dbReference>
<dbReference type="PROSITE" id="PS00041">
    <property type="entry name" value="HTH_ARAC_FAMILY_1"/>
    <property type="match status" value="1"/>
</dbReference>
<dbReference type="InterPro" id="IPR009057">
    <property type="entry name" value="Homeodomain-like_sf"/>
</dbReference>
<dbReference type="GO" id="GO:0003700">
    <property type="term" value="F:DNA-binding transcription factor activity"/>
    <property type="evidence" value="ECO:0007669"/>
    <property type="project" value="InterPro"/>
</dbReference>
<evidence type="ECO:0000256" key="3">
    <source>
        <dbReference type="ARBA" id="ARBA00023163"/>
    </source>
</evidence>
<name>A0A2T3PA39_9GAMM</name>
<dbReference type="Gene3D" id="1.10.10.60">
    <property type="entry name" value="Homeodomain-like"/>
    <property type="match status" value="1"/>
</dbReference>